<name>A0A2U2XFM7_9FLAO</name>
<keyword evidence="2" id="KW-1185">Reference proteome</keyword>
<accession>A0A2U2XFM7</accession>
<reference evidence="1 2" key="1">
    <citation type="submission" date="2018-05" db="EMBL/GenBank/DDBJ databases">
        <title>Brumimicrobium oceani sp. nov., isolated from coastal sediment.</title>
        <authorList>
            <person name="Kou Y."/>
        </authorList>
    </citation>
    <scope>NUCLEOTIDE SEQUENCE [LARGE SCALE GENOMIC DNA]</scope>
    <source>
        <strain evidence="1 2">C305</strain>
    </source>
</reference>
<dbReference type="OrthoDB" id="976022at2"/>
<dbReference type="RefSeq" id="WP_109358623.1">
    <property type="nucleotide sequence ID" value="NZ_QFRJ01000002.1"/>
</dbReference>
<evidence type="ECO:0008006" key="3">
    <source>
        <dbReference type="Google" id="ProtNLM"/>
    </source>
</evidence>
<comment type="caution">
    <text evidence="1">The sequence shown here is derived from an EMBL/GenBank/DDBJ whole genome shotgun (WGS) entry which is preliminary data.</text>
</comment>
<sequence>MNNRLPLSAILLISAFFYGCSSNPLDVELTKEEVTVNYINVDQQFYKQAQEVVSKKFQALENQLGELFLYEVSQNIRQNITDSSYKEIYNFYNSDYISELEEEKQTLLPQLPSHEKAMDRGFAYLNHHFGQQLVPENIFYINKLFSNISCSDINIAVGLENYISPDSEVIATIPNEELYQWQKNRMQIEFLERDILLNWIQVQLFDELDANLAEHLIQAGKILYVLNAAFPNSKEAYVLRYSDQQYNWALENEASVWNYLVEQQMLFKTDISARTNFLNEGPTTVGLSKDSPDRIGQFLGYRIVKGYMSNNKALSLQELIKTQYNTILQTYEIQ</sequence>
<gene>
    <name evidence="1" type="ORF">DIT68_04550</name>
</gene>
<evidence type="ECO:0000313" key="2">
    <source>
        <dbReference type="Proteomes" id="UP000245370"/>
    </source>
</evidence>
<dbReference type="Proteomes" id="UP000245370">
    <property type="component" value="Unassembled WGS sequence"/>
</dbReference>
<evidence type="ECO:0000313" key="1">
    <source>
        <dbReference type="EMBL" id="PWH86511.1"/>
    </source>
</evidence>
<protein>
    <recommendedName>
        <fullName evidence="3">Gliding motility lipoprotein GldB</fullName>
    </recommendedName>
</protein>
<dbReference type="AlphaFoldDB" id="A0A2U2XFM7"/>
<proteinExistence type="predicted"/>
<dbReference type="InterPro" id="IPR019853">
    <property type="entry name" value="GldB-like"/>
</dbReference>
<reference evidence="1 2" key="2">
    <citation type="submission" date="2018-05" db="EMBL/GenBank/DDBJ databases">
        <authorList>
            <person name="Lanie J.A."/>
            <person name="Ng W.-L."/>
            <person name="Kazmierczak K.M."/>
            <person name="Andrzejewski T.M."/>
            <person name="Davidsen T.M."/>
            <person name="Wayne K.J."/>
            <person name="Tettelin H."/>
            <person name="Glass J.I."/>
            <person name="Rusch D."/>
            <person name="Podicherti R."/>
            <person name="Tsui H.-C.T."/>
            <person name="Winkler M.E."/>
        </authorList>
    </citation>
    <scope>NUCLEOTIDE SEQUENCE [LARGE SCALE GENOMIC DNA]</scope>
    <source>
        <strain evidence="1 2">C305</strain>
    </source>
</reference>
<dbReference type="EMBL" id="QFRJ01000002">
    <property type="protein sequence ID" value="PWH86511.1"/>
    <property type="molecule type" value="Genomic_DNA"/>
</dbReference>
<dbReference type="PROSITE" id="PS51257">
    <property type="entry name" value="PROKAR_LIPOPROTEIN"/>
    <property type="match status" value="1"/>
</dbReference>
<dbReference type="Pfam" id="PF25594">
    <property type="entry name" value="GldB_lipo"/>
    <property type="match status" value="1"/>
</dbReference>
<organism evidence="1 2">
    <name type="scientific">Brumimicrobium oceani</name>
    <dbReference type="NCBI Taxonomy" id="2100725"/>
    <lineage>
        <taxon>Bacteria</taxon>
        <taxon>Pseudomonadati</taxon>
        <taxon>Bacteroidota</taxon>
        <taxon>Flavobacteriia</taxon>
        <taxon>Flavobacteriales</taxon>
        <taxon>Crocinitomicaceae</taxon>
        <taxon>Brumimicrobium</taxon>
    </lineage>
</organism>